<dbReference type="EMBL" id="LT629791">
    <property type="protein sequence ID" value="SDU78574.1"/>
    <property type="molecule type" value="Genomic_DNA"/>
</dbReference>
<proteinExistence type="predicted"/>
<dbReference type="PANTHER" id="PTHR43792">
    <property type="entry name" value="GNAT FAMILY, PUTATIVE (AFU_ORTHOLOGUE AFUA_3G00765)-RELATED-RELATED"/>
    <property type="match status" value="1"/>
</dbReference>
<dbReference type="PANTHER" id="PTHR43792:SF1">
    <property type="entry name" value="N-ACETYLTRANSFERASE DOMAIN-CONTAINING PROTEIN"/>
    <property type="match status" value="1"/>
</dbReference>
<keyword evidence="2" id="KW-0808">Transferase</keyword>
<dbReference type="GO" id="GO:0016747">
    <property type="term" value="F:acyltransferase activity, transferring groups other than amino-acyl groups"/>
    <property type="evidence" value="ECO:0007669"/>
    <property type="project" value="InterPro"/>
</dbReference>
<dbReference type="AlphaFoldDB" id="A0A1H2LCN5"/>
<dbReference type="Proteomes" id="UP000182977">
    <property type="component" value="Chromosome I"/>
</dbReference>
<dbReference type="InterPro" id="IPR016181">
    <property type="entry name" value="Acyl_CoA_acyltransferase"/>
</dbReference>
<dbReference type="PROSITE" id="PS51186">
    <property type="entry name" value="GNAT"/>
    <property type="match status" value="1"/>
</dbReference>
<dbReference type="SUPFAM" id="SSF55729">
    <property type="entry name" value="Acyl-CoA N-acyltransferases (Nat)"/>
    <property type="match status" value="1"/>
</dbReference>
<keyword evidence="3" id="KW-1185">Reference proteome</keyword>
<sequence>MGSGEHRVVVGGSSIQTPRLLLRPWSPADAEAALAIFGSDEVAKWLAPAMSRVPDHAAMRARIEGWLAEAADLEPPQGRWAVGLRDSDAVVGAVTLLAMPPHGVDLEIGWQLAPAAWGRGLAAEAGHAVAHHAFASGVDELFAVVRPRNKRGVATARRVGMEWVGETDKYYDLHLQVYRLRKGELDVPGPTSPAG</sequence>
<dbReference type="RefSeq" id="WP_046770758.1">
    <property type="nucleotide sequence ID" value="NZ_LBMC01000032.1"/>
</dbReference>
<name>A0A1H2LCN5_9ACTN</name>
<evidence type="ECO:0000313" key="3">
    <source>
        <dbReference type="Proteomes" id="UP000182977"/>
    </source>
</evidence>
<dbReference type="STRING" id="419479.SAMN04488563_5814"/>
<dbReference type="InterPro" id="IPR000182">
    <property type="entry name" value="GNAT_dom"/>
</dbReference>
<dbReference type="OrthoDB" id="3533156at2"/>
<dbReference type="InterPro" id="IPR051531">
    <property type="entry name" value="N-acetyltransferase"/>
</dbReference>
<dbReference type="Pfam" id="PF13302">
    <property type="entry name" value="Acetyltransf_3"/>
    <property type="match status" value="1"/>
</dbReference>
<dbReference type="Gene3D" id="3.40.630.30">
    <property type="match status" value="1"/>
</dbReference>
<evidence type="ECO:0000259" key="1">
    <source>
        <dbReference type="PROSITE" id="PS51186"/>
    </source>
</evidence>
<evidence type="ECO:0000313" key="2">
    <source>
        <dbReference type="EMBL" id="SDU78574.1"/>
    </source>
</evidence>
<gene>
    <name evidence="2" type="ORF">SAMN04488563_5814</name>
</gene>
<accession>A0A1H2LCN5</accession>
<organism evidence="2 3">
    <name type="scientific">Jiangella alkaliphila</name>
    <dbReference type="NCBI Taxonomy" id="419479"/>
    <lineage>
        <taxon>Bacteria</taxon>
        <taxon>Bacillati</taxon>
        <taxon>Actinomycetota</taxon>
        <taxon>Actinomycetes</taxon>
        <taxon>Jiangellales</taxon>
        <taxon>Jiangellaceae</taxon>
        <taxon>Jiangella</taxon>
    </lineage>
</organism>
<feature type="domain" description="N-acetyltransferase" evidence="1">
    <location>
        <begin position="20"/>
        <end position="184"/>
    </location>
</feature>
<reference evidence="3" key="1">
    <citation type="submission" date="2016-10" db="EMBL/GenBank/DDBJ databases">
        <authorList>
            <person name="Varghese N."/>
            <person name="Submissions S."/>
        </authorList>
    </citation>
    <scope>NUCLEOTIDE SEQUENCE [LARGE SCALE GENOMIC DNA]</scope>
    <source>
        <strain evidence="3">DSM 45079</strain>
    </source>
</reference>
<protein>
    <submittedName>
        <fullName evidence="2">Protein N-acetyltransferase, RimJ/RimL family</fullName>
    </submittedName>
</protein>